<feature type="compositionally biased region" description="Gly residues" evidence="2">
    <location>
        <begin position="127"/>
        <end position="141"/>
    </location>
</feature>
<keyword evidence="1" id="KW-0238">DNA-binding</keyword>
<dbReference type="PRINTS" id="PR00778">
    <property type="entry name" value="HTHARSR"/>
</dbReference>
<feature type="region of interest" description="Disordered" evidence="2">
    <location>
        <begin position="108"/>
        <end position="153"/>
    </location>
</feature>
<feature type="domain" description="HTH arsR-type" evidence="3">
    <location>
        <begin position="1"/>
        <end position="93"/>
    </location>
</feature>
<evidence type="ECO:0000256" key="2">
    <source>
        <dbReference type="SAM" id="MobiDB-lite"/>
    </source>
</evidence>
<dbReference type="SUPFAM" id="SSF46785">
    <property type="entry name" value="Winged helix' DNA-binding domain"/>
    <property type="match status" value="1"/>
</dbReference>
<protein>
    <submittedName>
        <fullName evidence="4">Metalloregulator ArsR/SmtB family transcription factor</fullName>
    </submittedName>
</protein>
<dbReference type="EMBL" id="JAZHPZ010000005">
    <property type="protein sequence ID" value="MEF2966815.1"/>
    <property type="molecule type" value="Genomic_DNA"/>
</dbReference>
<evidence type="ECO:0000259" key="3">
    <source>
        <dbReference type="PROSITE" id="PS50987"/>
    </source>
</evidence>
<evidence type="ECO:0000313" key="4">
    <source>
        <dbReference type="EMBL" id="MEF2966815.1"/>
    </source>
</evidence>
<dbReference type="SMART" id="SM00418">
    <property type="entry name" value="HTH_ARSR"/>
    <property type="match status" value="1"/>
</dbReference>
<dbReference type="Pfam" id="PF12840">
    <property type="entry name" value="HTH_20"/>
    <property type="match status" value="1"/>
</dbReference>
<gene>
    <name evidence="4" type="ORF">V3851_13315</name>
</gene>
<dbReference type="NCBIfam" id="NF033788">
    <property type="entry name" value="HTH_metalloreg"/>
    <property type="match status" value="1"/>
</dbReference>
<dbReference type="CDD" id="cd00090">
    <property type="entry name" value="HTH_ARSR"/>
    <property type="match status" value="1"/>
</dbReference>
<dbReference type="PROSITE" id="PS50987">
    <property type="entry name" value="HTH_ARSR_2"/>
    <property type="match status" value="1"/>
</dbReference>
<keyword evidence="5" id="KW-1185">Reference proteome</keyword>
<organism evidence="4 5">
    <name type="scientific">Paenibacillus haidiansis</name>
    <dbReference type="NCBI Taxonomy" id="1574488"/>
    <lineage>
        <taxon>Bacteria</taxon>
        <taxon>Bacillati</taxon>
        <taxon>Bacillota</taxon>
        <taxon>Bacilli</taxon>
        <taxon>Bacillales</taxon>
        <taxon>Paenibacillaceae</taxon>
        <taxon>Paenibacillus</taxon>
    </lineage>
</organism>
<dbReference type="Gene3D" id="1.10.10.10">
    <property type="entry name" value="Winged helix-like DNA-binding domain superfamily/Winged helix DNA-binding domain"/>
    <property type="match status" value="1"/>
</dbReference>
<dbReference type="PANTHER" id="PTHR38600:SF1">
    <property type="entry name" value="TRANSCRIPTIONAL REGULATORY PROTEIN"/>
    <property type="match status" value="1"/>
</dbReference>
<accession>A0ABU7VSP6</accession>
<dbReference type="PANTHER" id="PTHR38600">
    <property type="entry name" value="TRANSCRIPTIONAL REGULATORY PROTEIN"/>
    <property type="match status" value="1"/>
</dbReference>
<dbReference type="Proteomes" id="UP001306950">
    <property type="component" value="Unassembled WGS sequence"/>
</dbReference>
<feature type="compositionally biased region" description="Basic residues" evidence="2">
    <location>
        <begin position="142"/>
        <end position="153"/>
    </location>
</feature>
<name>A0ABU7VSP6_9BACL</name>
<comment type="caution">
    <text evidence="4">The sequence shown here is derived from an EMBL/GenBank/DDBJ whole genome shotgun (WGS) entry which is preliminary data.</text>
</comment>
<dbReference type="InterPro" id="IPR011991">
    <property type="entry name" value="ArsR-like_HTH"/>
</dbReference>
<reference evidence="4 5" key="1">
    <citation type="submission" date="2024-02" db="EMBL/GenBank/DDBJ databases">
        <title>A nitrogen-fixing paenibacillus bacterium.</title>
        <authorList>
            <person name="Zhang W.L."/>
            <person name="Chen S.F."/>
        </authorList>
    </citation>
    <scope>NUCLEOTIDE SEQUENCE [LARGE SCALE GENOMIC DNA]</scope>
    <source>
        <strain evidence="4 5">M1</strain>
    </source>
</reference>
<dbReference type="InterPro" id="IPR036388">
    <property type="entry name" value="WH-like_DNA-bd_sf"/>
</dbReference>
<proteinExistence type="predicted"/>
<evidence type="ECO:0000256" key="1">
    <source>
        <dbReference type="ARBA" id="ARBA00023125"/>
    </source>
</evidence>
<dbReference type="RefSeq" id="WP_331847024.1">
    <property type="nucleotide sequence ID" value="NZ_JAZHPZ010000005.1"/>
</dbReference>
<dbReference type="InterPro" id="IPR036390">
    <property type="entry name" value="WH_DNA-bd_sf"/>
</dbReference>
<sequence length="153" mass="16669">MTAAASKPDVFQAVADPTRRELLGLLGDRELPLKELTGHFPMSRTAVSKHLRVLADAGLVRERRVGRETRYRLDADPLLELKRWLAYFDRFWENKLSMLKHYVESAEADGGPAGEPADGGTLRLAGPGPGRETGLGRGPGPGHRHGHGHGHGP</sequence>
<dbReference type="InterPro" id="IPR001845">
    <property type="entry name" value="HTH_ArsR_DNA-bd_dom"/>
</dbReference>
<evidence type="ECO:0000313" key="5">
    <source>
        <dbReference type="Proteomes" id="UP001306950"/>
    </source>
</evidence>
<feature type="compositionally biased region" description="Low complexity" evidence="2">
    <location>
        <begin position="108"/>
        <end position="120"/>
    </location>
</feature>